<sequence length="15" mass="1775">MYLSLFLFLLPAPHL</sequence>
<proteinExistence type="predicted"/>
<reference evidence="1" key="2">
    <citation type="journal article" date="2015" name="Data Brief">
        <title>Shoot transcriptome of the giant reed, Arundo donax.</title>
        <authorList>
            <person name="Barrero R.A."/>
            <person name="Guerrero F.D."/>
            <person name="Moolhuijzen P."/>
            <person name="Goolsby J.A."/>
            <person name="Tidwell J."/>
            <person name="Bellgard S.E."/>
            <person name="Bellgard M.I."/>
        </authorList>
    </citation>
    <scope>NUCLEOTIDE SEQUENCE</scope>
    <source>
        <tissue evidence="1">Shoot tissue taken approximately 20 cm above the soil surface</tissue>
    </source>
</reference>
<evidence type="ECO:0000313" key="1">
    <source>
        <dbReference type="EMBL" id="JAE00660.1"/>
    </source>
</evidence>
<name>A0A0A9EIX5_ARUDO</name>
<organism evidence="1">
    <name type="scientific">Arundo donax</name>
    <name type="common">Giant reed</name>
    <name type="synonym">Donax arundinaceus</name>
    <dbReference type="NCBI Taxonomy" id="35708"/>
    <lineage>
        <taxon>Eukaryota</taxon>
        <taxon>Viridiplantae</taxon>
        <taxon>Streptophyta</taxon>
        <taxon>Embryophyta</taxon>
        <taxon>Tracheophyta</taxon>
        <taxon>Spermatophyta</taxon>
        <taxon>Magnoliopsida</taxon>
        <taxon>Liliopsida</taxon>
        <taxon>Poales</taxon>
        <taxon>Poaceae</taxon>
        <taxon>PACMAD clade</taxon>
        <taxon>Arundinoideae</taxon>
        <taxon>Arundineae</taxon>
        <taxon>Arundo</taxon>
    </lineage>
</organism>
<protein>
    <submittedName>
        <fullName evidence="1">Uncharacterized protein</fullName>
    </submittedName>
</protein>
<reference evidence="1" key="1">
    <citation type="submission" date="2014-09" db="EMBL/GenBank/DDBJ databases">
        <authorList>
            <person name="Magalhaes I.L.F."/>
            <person name="Oliveira U."/>
            <person name="Santos F.R."/>
            <person name="Vidigal T.H.D.A."/>
            <person name="Brescovit A.D."/>
            <person name="Santos A.J."/>
        </authorList>
    </citation>
    <scope>NUCLEOTIDE SEQUENCE</scope>
    <source>
        <tissue evidence="1">Shoot tissue taken approximately 20 cm above the soil surface</tissue>
    </source>
</reference>
<dbReference type="EMBL" id="GBRH01197236">
    <property type="protein sequence ID" value="JAE00660.1"/>
    <property type="molecule type" value="Transcribed_RNA"/>
</dbReference>
<accession>A0A0A9EIX5</accession>